<gene>
    <name evidence="1" type="ORF">EJB05_04618</name>
</gene>
<name>A0A5J9WAY7_9POAL</name>
<keyword evidence="2" id="KW-1185">Reference proteome</keyword>
<accession>A0A5J9WAY7</accession>
<reference evidence="1 2" key="1">
    <citation type="journal article" date="2019" name="Sci. Rep.">
        <title>A high-quality genome of Eragrostis curvula grass provides insights into Poaceae evolution and supports new strategies to enhance forage quality.</title>
        <authorList>
            <person name="Carballo J."/>
            <person name="Santos B.A.C.M."/>
            <person name="Zappacosta D."/>
            <person name="Garbus I."/>
            <person name="Selva J.P."/>
            <person name="Gallo C.A."/>
            <person name="Diaz A."/>
            <person name="Albertini E."/>
            <person name="Caccamo M."/>
            <person name="Echenique V."/>
        </authorList>
    </citation>
    <scope>NUCLEOTIDE SEQUENCE [LARGE SCALE GENOMIC DNA]</scope>
    <source>
        <strain evidence="2">cv. Victoria</strain>
        <tissue evidence="1">Leaf</tissue>
    </source>
</reference>
<dbReference type="PANTHER" id="PTHR47993">
    <property type="entry name" value="OS09G0372900 PROTEIN-RELATED"/>
    <property type="match status" value="1"/>
</dbReference>
<dbReference type="OrthoDB" id="691863at2759"/>
<comment type="caution">
    <text evidence="1">The sequence shown here is derived from an EMBL/GenBank/DDBJ whole genome shotgun (WGS) entry which is preliminary data.</text>
</comment>
<dbReference type="InterPro" id="IPR050233">
    <property type="entry name" value="A_thaliana_F-box"/>
</dbReference>
<sequence length="178" mass="19111">LAARSHGAVFQVVAGGSTRPAQQLADCKYCPRLIGSKPCRGLVLVKRPCVAEGGYSVCNLTTGEILPLPLSHHLHAVTGIGFHAAAGEFKVVQVDIEPGKPSGRVLTVGDARGWRAPADSVSDVQASFDDFTGYTTLHKHVQPVFADGGLHWSFMTSYMHIDKPHCILSFSLADETFR</sequence>
<organism evidence="1 2">
    <name type="scientific">Eragrostis curvula</name>
    <name type="common">weeping love grass</name>
    <dbReference type="NCBI Taxonomy" id="38414"/>
    <lineage>
        <taxon>Eukaryota</taxon>
        <taxon>Viridiplantae</taxon>
        <taxon>Streptophyta</taxon>
        <taxon>Embryophyta</taxon>
        <taxon>Tracheophyta</taxon>
        <taxon>Spermatophyta</taxon>
        <taxon>Magnoliopsida</taxon>
        <taxon>Liliopsida</taxon>
        <taxon>Poales</taxon>
        <taxon>Poaceae</taxon>
        <taxon>PACMAD clade</taxon>
        <taxon>Chloridoideae</taxon>
        <taxon>Eragrostideae</taxon>
        <taxon>Eragrostidinae</taxon>
        <taxon>Eragrostis</taxon>
    </lineage>
</organism>
<protein>
    <submittedName>
        <fullName evidence="1">Uncharacterized protein</fullName>
    </submittedName>
</protein>
<feature type="non-terminal residue" evidence="1">
    <location>
        <position position="1"/>
    </location>
</feature>
<evidence type="ECO:0000313" key="2">
    <source>
        <dbReference type="Proteomes" id="UP000324897"/>
    </source>
</evidence>
<proteinExistence type="predicted"/>
<dbReference type="AlphaFoldDB" id="A0A5J9WAY7"/>
<dbReference type="Proteomes" id="UP000324897">
    <property type="component" value="Chromosome 5"/>
</dbReference>
<dbReference type="EMBL" id="RWGY01000004">
    <property type="protein sequence ID" value="TVU45143.1"/>
    <property type="molecule type" value="Genomic_DNA"/>
</dbReference>
<evidence type="ECO:0000313" key="1">
    <source>
        <dbReference type="EMBL" id="TVU45143.1"/>
    </source>
</evidence>
<dbReference type="PANTHER" id="PTHR47993:SF342">
    <property type="entry name" value="OS05G0303900 PROTEIN"/>
    <property type="match status" value="1"/>
</dbReference>